<evidence type="ECO:0000259" key="1">
    <source>
        <dbReference type="Pfam" id="PF21906"/>
    </source>
</evidence>
<dbReference type="InterPro" id="IPR054105">
    <property type="entry name" value="WHD_NrtR"/>
</dbReference>
<dbReference type="EMBL" id="JBHTLT010000084">
    <property type="protein sequence ID" value="MFD1205760.1"/>
    <property type="molecule type" value="Genomic_DNA"/>
</dbReference>
<gene>
    <name evidence="2" type="ORF">ACFQ38_11735</name>
</gene>
<organism evidence="2 3">
    <name type="scientific">Sporosarcina contaminans</name>
    <dbReference type="NCBI Taxonomy" id="633403"/>
    <lineage>
        <taxon>Bacteria</taxon>
        <taxon>Bacillati</taxon>
        <taxon>Bacillota</taxon>
        <taxon>Bacilli</taxon>
        <taxon>Bacillales</taxon>
        <taxon>Caryophanaceae</taxon>
        <taxon>Sporosarcina</taxon>
    </lineage>
</organism>
<evidence type="ECO:0000313" key="3">
    <source>
        <dbReference type="Proteomes" id="UP001597231"/>
    </source>
</evidence>
<protein>
    <recommendedName>
        <fullName evidence="1">NrtR DNA-binding winged helix domain-containing protein</fullName>
    </recommendedName>
</protein>
<proteinExistence type="predicted"/>
<dbReference type="InterPro" id="IPR036390">
    <property type="entry name" value="WH_DNA-bd_sf"/>
</dbReference>
<sequence length="141" mass="16292">MTDRANTKTTLSITKWDGIAFDHAEINSHSLDRLRGKVNYTNITFNLVRKEITLPDLQQVYEVILGRNRNKVQFRRHIEQMVVDTGQENKTGAHTIKIVQVQCKLGVGLLRYFHYISGSEKCAEHLKSGARHFVLLLTEQW</sequence>
<dbReference type="RefSeq" id="WP_381481046.1">
    <property type="nucleotide sequence ID" value="NZ_JBHTLT010000084.1"/>
</dbReference>
<dbReference type="Pfam" id="PF21906">
    <property type="entry name" value="WHD_NrtR"/>
    <property type="match status" value="1"/>
</dbReference>
<dbReference type="Proteomes" id="UP001597231">
    <property type="component" value="Unassembled WGS sequence"/>
</dbReference>
<comment type="caution">
    <text evidence="2">The sequence shown here is derived from an EMBL/GenBank/DDBJ whole genome shotgun (WGS) entry which is preliminary data.</text>
</comment>
<dbReference type="Gene3D" id="1.10.10.10">
    <property type="entry name" value="Winged helix-like DNA-binding domain superfamily/Winged helix DNA-binding domain"/>
    <property type="match status" value="1"/>
</dbReference>
<dbReference type="SUPFAM" id="SSF46785">
    <property type="entry name" value="Winged helix' DNA-binding domain"/>
    <property type="match status" value="1"/>
</dbReference>
<keyword evidence="3" id="KW-1185">Reference proteome</keyword>
<accession>A0ABW3TYE7</accession>
<dbReference type="InterPro" id="IPR036388">
    <property type="entry name" value="WH-like_DNA-bd_sf"/>
</dbReference>
<reference evidence="3" key="1">
    <citation type="journal article" date="2019" name="Int. J. Syst. Evol. Microbiol.">
        <title>The Global Catalogue of Microorganisms (GCM) 10K type strain sequencing project: providing services to taxonomists for standard genome sequencing and annotation.</title>
        <authorList>
            <consortium name="The Broad Institute Genomics Platform"/>
            <consortium name="The Broad Institute Genome Sequencing Center for Infectious Disease"/>
            <person name="Wu L."/>
            <person name="Ma J."/>
        </authorList>
    </citation>
    <scope>NUCLEOTIDE SEQUENCE [LARGE SCALE GENOMIC DNA]</scope>
    <source>
        <strain evidence="3">CCUG 53915</strain>
    </source>
</reference>
<feature type="domain" description="NrtR DNA-binding winged helix" evidence="1">
    <location>
        <begin position="45"/>
        <end position="94"/>
    </location>
</feature>
<evidence type="ECO:0000313" key="2">
    <source>
        <dbReference type="EMBL" id="MFD1205760.1"/>
    </source>
</evidence>
<name>A0ABW3TYE7_9BACL</name>